<accession>A0ACC5UP94</accession>
<comment type="caution">
    <text evidence="1">The sequence shown here is derived from an EMBL/GenBank/DDBJ whole genome shotgun (WGS) entry which is preliminary data.</text>
</comment>
<name>A0ACC5UP94_9PSED</name>
<sequence>MAIKLFYQQDRLALIHDVQAQRRLISTDAQAHAVLLENSPMPVLLACDVLASVLLINPQQNMKARCYSPYGHDMPHPGIPGFAGQLPETALGGYLLGNGYRLFSPVLMRFTAADDWSPFGAAGVNPYAYCKGDPVNYSDPSGHILSRLKSVLNHIGRKAVSAADSVMYEYVKAKHGERIFKGIAQLEKPPLVSRGAVVAKHTLSPADVKVGERMLDESLKFQKQNNQITQSRIQSAERGGEGSKIIFAEGKSYIVDVLTNQHVREARNIVRLEEARDNLRAYKETGRHETRLDAR</sequence>
<reference evidence="1 2" key="1">
    <citation type="journal article" date="2020" name="Microorganisms">
        <title>Reliable Identification of Environmental Pseudomonas Isolates Using the rpoD Gene.</title>
        <authorList>
            <consortium name="The Broad Institute Genome Sequencing Platform"/>
            <person name="Girard L."/>
            <person name="Lood C."/>
            <person name="Rokni-Zadeh H."/>
            <person name="van Noort V."/>
            <person name="Lavigne R."/>
            <person name="De Mot R."/>
        </authorList>
    </citation>
    <scope>NUCLEOTIDE SEQUENCE [LARGE SCALE GENOMIC DNA]</scope>
    <source>
        <strain evidence="1 2">RW1P2</strain>
    </source>
</reference>
<gene>
    <name evidence="1" type="ORF">HU758_013660</name>
</gene>
<keyword evidence="2" id="KW-1185">Reference proteome</keyword>
<protein>
    <submittedName>
        <fullName evidence="1">RHS repeat-associated core domain-containing protein</fullName>
    </submittedName>
</protein>
<dbReference type="Proteomes" id="UP000624243">
    <property type="component" value="Unassembled WGS sequence"/>
</dbReference>
<dbReference type="EMBL" id="JABWSB020000008">
    <property type="protein sequence ID" value="MBV4516242.1"/>
    <property type="molecule type" value="Genomic_DNA"/>
</dbReference>
<evidence type="ECO:0000313" key="2">
    <source>
        <dbReference type="Proteomes" id="UP000624243"/>
    </source>
</evidence>
<evidence type="ECO:0000313" key="1">
    <source>
        <dbReference type="EMBL" id="MBV4516242.1"/>
    </source>
</evidence>
<organism evidence="1 2">
    <name type="scientific">Pseudomonas kurunegalensis</name>
    <dbReference type="NCBI Taxonomy" id="485880"/>
    <lineage>
        <taxon>Bacteria</taxon>
        <taxon>Pseudomonadati</taxon>
        <taxon>Pseudomonadota</taxon>
        <taxon>Gammaproteobacteria</taxon>
        <taxon>Pseudomonadales</taxon>
        <taxon>Pseudomonadaceae</taxon>
        <taxon>Pseudomonas</taxon>
    </lineage>
</organism>
<proteinExistence type="predicted"/>